<evidence type="ECO:0000313" key="3">
    <source>
        <dbReference type="EMBL" id="MFC3116258.1"/>
    </source>
</evidence>
<gene>
    <name evidence="3" type="ORF">ACFODX_11870</name>
</gene>
<evidence type="ECO:0000313" key="4">
    <source>
        <dbReference type="Proteomes" id="UP001595555"/>
    </source>
</evidence>
<name>A0ABV7FK95_9GAMM</name>
<dbReference type="RefSeq" id="WP_378119344.1">
    <property type="nucleotide sequence ID" value="NZ_JBHRTF010000004.1"/>
</dbReference>
<keyword evidence="1" id="KW-0732">Signal</keyword>
<protein>
    <submittedName>
        <fullName evidence="3">Lysozyme inhibitor LprI family protein</fullName>
    </submittedName>
</protein>
<reference evidence="4" key="1">
    <citation type="journal article" date="2019" name="Int. J. Syst. Evol. Microbiol.">
        <title>The Global Catalogue of Microorganisms (GCM) 10K type strain sequencing project: providing services to taxonomists for standard genome sequencing and annotation.</title>
        <authorList>
            <consortium name="The Broad Institute Genomics Platform"/>
            <consortium name="The Broad Institute Genome Sequencing Center for Infectious Disease"/>
            <person name="Wu L."/>
            <person name="Ma J."/>
        </authorList>
    </citation>
    <scope>NUCLEOTIDE SEQUENCE [LARGE SCALE GENOMIC DNA]</scope>
    <source>
        <strain evidence="4">KCTC 52237</strain>
    </source>
</reference>
<evidence type="ECO:0000256" key="1">
    <source>
        <dbReference type="SAM" id="SignalP"/>
    </source>
</evidence>
<sequence length="309" mass="35591">MNKKALKKSLINLIRCIGIVVFAGDLQAASFDCEKATRSIEKLICSDPAISQLDTELGMAYKAAMKKTEDKDVLKYQQRTWLKSHLNLCKDSACLTSVYAQRIEQLNSINPSLLASSSIANKKRFTLERGKQFQLCRDFLELMNRVPKKEDPNCGLDYPFDDIAKKKGFKEIDWQEVALDKYLNVLKNHYVYDKKDMTDEDVKKNEHLFNKYIQNSATRLWIAHFDANGDQNMDTVFKVMYRNCIAESGSTFLVRNDGVLDEKAYLRKLSNEFFMYQGLTYVTASDFVGEWVGRDTYGYLKGLCQVKEN</sequence>
<dbReference type="InterPro" id="IPR009739">
    <property type="entry name" value="LprI-like_N"/>
</dbReference>
<dbReference type="InterPro" id="IPR052755">
    <property type="entry name" value="Lysozyme_Inhibitor_LprI"/>
</dbReference>
<dbReference type="Proteomes" id="UP001595555">
    <property type="component" value="Unassembled WGS sequence"/>
</dbReference>
<keyword evidence="4" id="KW-1185">Reference proteome</keyword>
<dbReference type="PANTHER" id="PTHR37549">
    <property type="entry name" value="LIPOPROTEIN LPRI"/>
    <property type="match status" value="1"/>
</dbReference>
<feature type="domain" description="Lysozyme inhibitor LprI-like N-terminal" evidence="2">
    <location>
        <begin position="33"/>
        <end position="106"/>
    </location>
</feature>
<proteinExistence type="predicted"/>
<comment type="caution">
    <text evidence="3">The sequence shown here is derived from an EMBL/GenBank/DDBJ whole genome shotgun (WGS) entry which is preliminary data.</text>
</comment>
<dbReference type="PANTHER" id="PTHR37549:SF1">
    <property type="entry name" value="LIPOPROTEIN LPRI"/>
    <property type="match status" value="1"/>
</dbReference>
<dbReference type="Gene3D" id="1.20.1270.180">
    <property type="match status" value="1"/>
</dbReference>
<feature type="chain" id="PRO_5045534020" evidence="1">
    <location>
        <begin position="24"/>
        <end position="309"/>
    </location>
</feature>
<feature type="signal peptide" evidence="1">
    <location>
        <begin position="1"/>
        <end position="23"/>
    </location>
</feature>
<evidence type="ECO:0000259" key="2">
    <source>
        <dbReference type="Pfam" id="PF07007"/>
    </source>
</evidence>
<accession>A0ABV7FK95</accession>
<dbReference type="EMBL" id="JBHRTF010000004">
    <property type="protein sequence ID" value="MFC3116258.1"/>
    <property type="molecule type" value="Genomic_DNA"/>
</dbReference>
<dbReference type="Pfam" id="PF07007">
    <property type="entry name" value="LprI"/>
    <property type="match status" value="1"/>
</dbReference>
<organism evidence="3 4">
    <name type="scientific">Cellvibrio fontiphilus</name>
    <dbReference type="NCBI Taxonomy" id="1815559"/>
    <lineage>
        <taxon>Bacteria</taxon>
        <taxon>Pseudomonadati</taxon>
        <taxon>Pseudomonadota</taxon>
        <taxon>Gammaproteobacteria</taxon>
        <taxon>Cellvibrionales</taxon>
        <taxon>Cellvibrionaceae</taxon>
        <taxon>Cellvibrio</taxon>
    </lineage>
</organism>